<dbReference type="PANTHER" id="PTHR43080:SF2">
    <property type="entry name" value="CBS DOMAIN-CONTAINING PROTEIN"/>
    <property type="match status" value="1"/>
</dbReference>
<feature type="domain" description="CBS" evidence="3">
    <location>
        <begin position="93"/>
        <end position="149"/>
    </location>
</feature>
<dbReference type="AlphaFoldDB" id="A0A1F8AUC1"/>
<dbReference type="Gene3D" id="3.10.580.10">
    <property type="entry name" value="CBS-domain"/>
    <property type="match status" value="1"/>
</dbReference>
<evidence type="ECO:0000256" key="1">
    <source>
        <dbReference type="ARBA" id="ARBA00023122"/>
    </source>
</evidence>
<comment type="caution">
    <text evidence="4">The sequence shown here is derived from an EMBL/GenBank/DDBJ whole genome shotgun (WGS) entry which is preliminary data.</text>
</comment>
<evidence type="ECO:0000313" key="4">
    <source>
        <dbReference type="EMBL" id="OGM55353.1"/>
    </source>
</evidence>
<accession>A0A1F8AUC1</accession>
<dbReference type="Pfam" id="PF00571">
    <property type="entry name" value="CBS"/>
    <property type="match status" value="2"/>
</dbReference>
<reference evidence="4 5" key="1">
    <citation type="journal article" date="2016" name="Nat. Commun.">
        <title>Thousands of microbial genomes shed light on interconnected biogeochemical processes in an aquifer system.</title>
        <authorList>
            <person name="Anantharaman K."/>
            <person name="Brown C.T."/>
            <person name="Hug L.A."/>
            <person name="Sharon I."/>
            <person name="Castelle C.J."/>
            <person name="Probst A.J."/>
            <person name="Thomas B.C."/>
            <person name="Singh A."/>
            <person name="Wilkins M.J."/>
            <person name="Karaoz U."/>
            <person name="Brodie E.L."/>
            <person name="Williams K.H."/>
            <person name="Hubbard S.S."/>
            <person name="Banfield J.F."/>
        </authorList>
    </citation>
    <scope>NUCLEOTIDE SEQUENCE [LARGE SCALE GENOMIC DNA]</scope>
</reference>
<protein>
    <recommendedName>
        <fullName evidence="3">CBS domain-containing protein</fullName>
    </recommendedName>
</protein>
<evidence type="ECO:0000313" key="5">
    <source>
        <dbReference type="Proteomes" id="UP000178603"/>
    </source>
</evidence>
<feature type="domain" description="CBS" evidence="3">
    <location>
        <begin position="7"/>
        <end position="63"/>
    </location>
</feature>
<dbReference type="PANTHER" id="PTHR43080">
    <property type="entry name" value="CBS DOMAIN-CONTAINING PROTEIN CBSX3, MITOCHONDRIAL"/>
    <property type="match status" value="1"/>
</dbReference>
<organism evidence="4 5">
    <name type="scientific">Candidatus Woesebacteria bacterium RIFCSPHIGHO2_12_FULL_41_24</name>
    <dbReference type="NCBI Taxonomy" id="1802510"/>
    <lineage>
        <taxon>Bacteria</taxon>
        <taxon>Candidatus Woeseibacteriota</taxon>
    </lineage>
</organism>
<dbReference type="SMART" id="SM00116">
    <property type="entry name" value="CBS"/>
    <property type="match status" value="2"/>
</dbReference>
<dbReference type="Proteomes" id="UP000178603">
    <property type="component" value="Unassembled WGS sequence"/>
</dbReference>
<dbReference type="InterPro" id="IPR000644">
    <property type="entry name" value="CBS_dom"/>
</dbReference>
<evidence type="ECO:0000259" key="3">
    <source>
        <dbReference type="PROSITE" id="PS51371"/>
    </source>
</evidence>
<evidence type="ECO:0000256" key="2">
    <source>
        <dbReference type="PROSITE-ProRule" id="PRU00703"/>
    </source>
</evidence>
<dbReference type="SUPFAM" id="SSF54631">
    <property type="entry name" value="CBS-domain pair"/>
    <property type="match status" value="1"/>
</dbReference>
<proteinExistence type="predicted"/>
<dbReference type="PROSITE" id="PS51371">
    <property type="entry name" value="CBS"/>
    <property type="match status" value="2"/>
</dbReference>
<keyword evidence="1 2" id="KW-0129">CBS domain</keyword>
<dbReference type="InterPro" id="IPR046342">
    <property type="entry name" value="CBS_dom_sf"/>
</dbReference>
<sequence>MLVKEVMVKRIYTVNSKDGFRKVLRVLIKNKISGVPVVNSKKRLVGVISEKDLLIHLFPSIKEFYRDIDYYLSLDVIETEAKKINRLSASQLMTKKVYTVAPEDHVLKACSMLLIHNVRRLPVVGEGGKLVGIVTTNDLYRKFLQKYTEQGLKK</sequence>
<dbReference type="EMBL" id="MGGW01000004">
    <property type="protein sequence ID" value="OGM55353.1"/>
    <property type="molecule type" value="Genomic_DNA"/>
</dbReference>
<dbReference type="InterPro" id="IPR051257">
    <property type="entry name" value="Diverse_CBS-Domain"/>
</dbReference>
<gene>
    <name evidence="4" type="ORF">A3E44_03665</name>
</gene>
<name>A0A1F8AUC1_9BACT</name>